<dbReference type="AlphaFoldDB" id="A0A251SR06"/>
<accession>A0A251SR06</accession>
<dbReference type="EMBL" id="CM007902">
    <property type="protein sequence ID" value="OTG00736.1"/>
    <property type="molecule type" value="Genomic_DNA"/>
</dbReference>
<dbReference type="Gramene" id="mRNA:HanXRQr2_Chr13g0579611">
    <property type="protein sequence ID" value="CDS:HanXRQr2_Chr13g0579611.1"/>
    <property type="gene ID" value="HanXRQr2_Chr13g0579611"/>
</dbReference>
<reference evidence="1" key="3">
    <citation type="submission" date="2020-06" db="EMBL/GenBank/DDBJ databases">
        <title>Helianthus annuus Genome sequencing and assembly Release 2.</title>
        <authorList>
            <person name="Gouzy J."/>
            <person name="Langlade N."/>
            <person name="Munos S."/>
        </authorList>
    </citation>
    <scope>NUCLEOTIDE SEQUENCE</scope>
    <source>
        <tissue evidence="1">Leaves</tissue>
    </source>
</reference>
<evidence type="ECO:0000313" key="3">
    <source>
        <dbReference type="Proteomes" id="UP000215914"/>
    </source>
</evidence>
<reference evidence="1 3" key="1">
    <citation type="journal article" date="2017" name="Nature">
        <title>The sunflower genome provides insights into oil metabolism, flowering and Asterid evolution.</title>
        <authorList>
            <person name="Badouin H."/>
            <person name="Gouzy J."/>
            <person name="Grassa C.J."/>
            <person name="Murat F."/>
            <person name="Staton S.E."/>
            <person name="Cottret L."/>
            <person name="Lelandais-Briere C."/>
            <person name="Owens G.L."/>
            <person name="Carrere S."/>
            <person name="Mayjonade B."/>
            <person name="Legrand L."/>
            <person name="Gill N."/>
            <person name="Kane N.C."/>
            <person name="Bowers J.E."/>
            <person name="Hubner S."/>
            <person name="Bellec A."/>
            <person name="Berard A."/>
            <person name="Berges H."/>
            <person name="Blanchet N."/>
            <person name="Boniface M.C."/>
            <person name="Brunel D."/>
            <person name="Catrice O."/>
            <person name="Chaidir N."/>
            <person name="Claudel C."/>
            <person name="Donnadieu C."/>
            <person name="Faraut T."/>
            <person name="Fievet G."/>
            <person name="Helmstetter N."/>
            <person name="King M."/>
            <person name="Knapp S.J."/>
            <person name="Lai Z."/>
            <person name="Le Paslier M.C."/>
            <person name="Lippi Y."/>
            <person name="Lorenzon L."/>
            <person name="Mandel J.R."/>
            <person name="Marage G."/>
            <person name="Marchand G."/>
            <person name="Marquand E."/>
            <person name="Bret-Mestries E."/>
            <person name="Morien E."/>
            <person name="Nambeesan S."/>
            <person name="Nguyen T."/>
            <person name="Pegot-Espagnet P."/>
            <person name="Pouilly N."/>
            <person name="Raftis F."/>
            <person name="Sallet E."/>
            <person name="Schiex T."/>
            <person name="Thomas J."/>
            <person name="Vandecasteele C."/>
            <person name="Vares D."/>
            <person name="Vear F."/>
            <person name="Vautrin S."/>
            <person name="Crespi M."/>
            <person name="Mangin B."/>
            <person name="Burke J.M."/>
            <person name="Salse J."/>
            <person name="Munos S."/>
            <person name="Vincourt P."/>
            <person name="Rieseberg L.H."/>
            <person name="Langlade N.B."/>
        </authorList>
    </citation>
    <scope>NUCLEOTIDE SEQUENCE [LARGE SCALE GENOMIC DNA]</scope>
    <source>
        <strain evidence="3">cv. SF193</strain>
        <tissue evidence="1">Leaves</tissue>
    </source>
</reference>
<proteinExistence type="predicted"/>
<dbReference type="InParanoid" id="A0A251SR06"/>
<evidence type="ECO:0000313" key="2">
    <source>
        <dbReference type="EMBL" id="OTG00736.1"/>
    </source>
</evidence>
<name>A0A251SR06_HELAN</name>
<evidence type="ECO:0000313" key="1">
    <source>
        <dbReference type="EMBL" id="KAF5772643.1"/>
    </source>
</evidence>
<dbReference type="EMBL" id="MNCJ02000328">
    <property type="protein sequence ID" value="KAF5772643.1"/>
    <property type="molecule type" value="Genomic_DNA"/>
</dbReference>
<reference evidence="2" key="2">
    <citation type="submission" date="2017-02" db="EMBL/GenBank/DDBJ databases">
        <title>Sunflower complete genome.</title>
        <authorList>
            <person name="Langlade N."/>
            <person name="Munos S."/>
        </authorList>
    </citation>
    <scope>NUCLEOTIDE SEQUENCE [LARGE SCALE GENOMIC DNA]</scope>
    <source>
        <tissue evidence="2">Leaves</tissue>
    </source>
</reference>
<gene>
    <name evidence="2" type="ORF">HannXRQ_Chr13g0394371</name>
    <name evidence="1" type="ORF">HanXRQr2_Chr13g0579611</name>
</gene>
<dbReference type="Proteomes" id="UP000215914">
    <property type="component" value="Chromosome 13"/>
</dbReference>
<keyword evidence="3" id="KW-1185">Reference proteome</keyword>
<organism evidence="2 3">
    <name type="scientific">Helianthus annuus</name>
    <name type="common">Common sunflower</name>
    <dbReference type="NCBI Taxonomy" id="4232"/>
    <lineage>
        <taxon>Eukaryota</taxon>
        <taxon>Viridiplantae</taxon>
        <taxon>Streptophyta</taxon>
        <taxon>Embryophyta</taxon>
        <taxon>Tracheophyta</taxon>
        <taxon>Spermatophyta</taxon>
        <taxon>Magnoliopsida</taxon>
        <taxon>eudicotyledons</taxon>
        <taxon>Gunneridae</taxon>
        <taxon>Pentapetalae</taxon>
        <taxon>asterids</taxon>
        <taxon>campanulids</taxon>
        <taxon>Asterales</taxon>
        <taxon>Asteraceae</taxon>
        <taxon>Asteroideae</taxon>
        <taxon>Heliantheae alliance</taxon>
        <taxon>Heliantheae</taxon>
        <taxon>Helianthus</taxon>
    </lineage>
</organism>
<protein>
    <submittedName>
        <fullName evidence="2">Uncharacterized protein</fullName>
    </submittedName>
</protein>
<sequence>MNSLSLMDPNQETIICYLSLLSLFDEEYKASDIPVLCFVVSWVCFSFKRLNKSST</sequence>